<evidence type="ECO:0000313" key="6">
    <source>
        <dbReference type="EMBL" id="MCW7752888.1"/>
    </source>
</evidence>
<evidence type="ECO:0000313" key="7">
    <source>
        <dbReference type="Proteomes" id="UP001209681"/>
    </source>
</evidence>
<keyword evidence="4" id="KW-0239">DNA-directed DNA polymerase</keyword>
<comment type="caution">
    <text evidence="6">The sequence shown here is derived from an EMBL/GenBank/DDBJ whole genome shotgun (WGS) entry which is preliminary data.</text>
</comment>
<keyword evidence="7" id="KW-1185">Reference proteome</keyword>
<reference evidence="6 7" key="1">
    <citation type="submission" date="2022-11" db="EMBL/GenBank/DDBJ databases">
        <title>Desulfobotulus tamanensis H1 sp. nov. - anaerobic, alkaliphilic, sulphate reducing bacterium isolated from terrestrial mud volcano.</title>
        <authorList>
            <person name="Frolova A."/>
            <person name="Merkel A.Y."/>
            <person name="Slobodkin A.I."/>
        </authorList>
    </citation>
    <scope>NUCLEOTIDE SEQUENCE [LARGE SCALE GENOMIC DNA]</scope>
    <source>
        <strain evidence="6 7">H1</strain>
    </source>
</reference>
<dbReference type="InterPro" id="IPR048466">
    <property type="entry name" value="DNA_pol3_delta-like_C"/>
</dbReference>
<dbReference type="Gene3D" id="1.20.272.10">
    <property type="match status" value="1"/>
</dbReference>
<evidence type="ECO:0000256" key="4">
    <source>
        <dbReference type="ARBA" id="ARBA00022932"/>
    </source>
</evidence>
<dbReference type="InterPro" id="IPR027417">
    <property type="entry name" value="P-loop_NTPase"/>
</dbReference>
<proteinExistence type="predicted"/>
<keyword evidence="3" id="KW-0235">DNA replication</keyword>
<evidence type="ECO:0000259" key="5">
    <source>
        <dbReference type="Pfam" id="PF21694"/>
    </source>
</evidence>
<dbReference type="Gene3D" id="3.40.50.300">
    <property type="entry name" value="P-loop containing nucleotide triphosphate hydrolases"/>
    <property type="match status" value="1"/>
</dbReference>
<protein>
    <recommendedName>
        <fullName evidence="5">DNA polymerase III delta subunit-like C-terminal domain-containing protein</fullName>
    </recommendedName>
</protein>
<feature type="domain" description="DNA polymerase III delta subunit-like C-terminal" evidence="5">
    <location>
        <begin position="296"/>
        <end position="344"/>
    </location>
</feature>
<organism evidence="6 7">
    <name type="scientific">Desulfobotulus pelophilus</name>
    <dbReference type="NCBI Taxonomy" id="2823377"/>
    <lineage>
        <taxon>Bacteria</taxon>
        <taxon>Pseudomonadati</taxon>
        <taxon>Thermodesulfobacteriota</taxon>
        <taxon>Desulfobacteria</taxon>
        <taxon>Desulfobacterales</taxon>
        <taxon>Desulfobacteraceae</taxon>
        <taxon>Desulfobotulus</taxon>
    </lineage>
</organism>
<dbReference type="Pfam" id="PF21694">
    <property type="entry name" value="DNA_pol3_delta_C"/>
    <property type="match status" value="1"/>
</dbReference>
<dbReference type="InterPro" id="IPR005790">
    <property type="entry name" value="DNA_polIII_delta"/>
</dbReference>
<evidence type="ECO:0000256" key="1">
    <source>
        <dbReference type="ARBA" id="ARBA00022679"/>
    </source>
</evidence>
<sequence>MVEIRYTEISAALQCQQKEGFFPVYLVHGESFVSDAVVDRIAGVLGTPDSLEVLDGSRVRLRDALEEVNTFSLLSRGKVVVLQGARLFDTGSEAESLAEKAKKAVEKGNTKQAIPPFLRYLALKGMDLEALAGGGRKKKKGAGEEEWMRVLAEICLEKGVKVPSSADEGELLVKALEKGFPDGHYLVISVDQVDRRRAIYKKLAAAVCVVDGSVPSGNRRQDREARDEMMRQCLVSVLGKAGKTIEPRGVGRLLELTGFDLRMLSANLEKLVDFAGDRPSITLKDVEDVLQRTRQDPIFVFTGAVADRNVPEALLSMIDLVKDGMHPLQILSALVNQFRKLLIAMDFLTSSSGKDWSRRMAYDAFVSRVLPSLLDHEEALRGLRAEWIGTEEKGRKATDLSIAGNGKNPYPVYQILLRAERFEKEELIAAMGMLAEADLRMKSGLDGTGVLESVVIRIALGKEKAVS</sequence>
<keyword evidence="2" id="KW-0548">Nucleotidyltransferase</keyword>
<gene>
    <name evidence="6" type="ORF">OOT00_02700</name>
</gene>
<dbReference type="NCBIfam" id="TIGR01128">
    <property type="entry name" value="holA"/>
    <property type="match status" value="1"/>
</dbReference>
<dbReference type="PANTHER" id="PTHR34388">
    <property type="entry name" value="DNA POLYMERASE III SUBUNIT DELTA"/>
    <property type="match status" value="1"/>
</dbReference>
<dbReference type="EMBL" id="JAPFPW010000002">
    <property type="protein sequence ID" value="MCW7752888.1"/>
    <property type="molecule type" value="Genomic_DNA"/>
</dbReference>
<accession>A0ABT3N611</accession>
<dbReference type="RefSeq" id="WP_265423749.1">
    <property type="nucleotide sequence ID" value="NZ_JAPFPW010000002.1"/>
</dbReference>
<evidence type="ECO:0000256" key="3">
    <source>
        <dbReference type="ARBA" id="ARBA00022705"/>
    </source>
</evidence>
<dbReference type="Proteomes" id="UP001209681">
    <property type="component" value="Unassembled WGS sequence"/>
</dbReference>
<keyword evidence="1" id="KW-0808">Transferase</keyword>
<name>A0ABT3N611_9BACT</name>
<dbReference type="PANTHER" id="PTHR34388:SF1">
    <property type="entry name" value="DNA POLYMERASE III SUBUNIT DELTA"/>
    <property type="match status" value="1"/>
</dbReference>
<evidence type="ECO:0000256" key="2">
    <source>
        <dbReference type="ARBA" id="ARBA00022695"/>
    </source>
</evidence>
<dbReference type="Gene3D" id="1.10.8.60">
    <property type="match status" value="1"/>
</dbReference>